<feature type="transmembrane region" description="Helical" evidence="7">
    <location>
        <begin position="271"/>
        <end position="288"/>
    </location>
</feature>
<dbReference type="GO" id="GO:0005886">
    <property type="term" value="C:plasma membrane"/>
    <property type="evidence" value="ECO:0007669"/>
    <property type="project" value="UniProtKB-SubCell"/>
</dbReference>
<evidence type="ECO:0000256" key="6">
    <source>
        <dbReference type="ARBA" id="ARBA00023136"/>
    </source>
</evidence>
<keyword evidence="5 7" id="KW-1133">Transmembrane helix</keyword>
<comment type="similarity">
    <text evidence="2">Belongs to the acyltransferase 3 family.</text>
</comment>
<feature type="transmembrane region" description="Helical" evidence="7">
    <location>
        <begin position="308"/>
        <end position="326"/>
    </location>
</feature>
<comment type="subcellular location">
    <subcellularLocation>
        <location evidence="1">Cell membrane</location>
        <topology evidence="1">Multi-pass membrane protein</topology>
    </subcellularLocation>
</comment>
<evidence type="ECO:0000256" key="2">
    <source>
        <dbReference type="ARBA" id="ARBA00007400"/>
    </source>
</evidence>
<proteinExistence type="inferred from homology"/>
<accession>A0A930N0L9</accession>
<dbReference type="PANTHER" id="PTHR40074">
    <property type="entry name" value="O-ACETYLTRANSFERASE WECH"/>
    <property type="match status" value="1"/>
</dbReference>
<dbReference type="Pfam" id="PF01757">
    <property type="entry name" value="Acyl_transf_3"/>
    <property type="match status" value="1"/>
</dbReference>
<protein>
    <submittedName>
        <fullName evidence="9">Acyltransferase family protein</fullName>
    </submittedName>
</protein>
<dbReference type="GO" id="GO:0016413">
    <property type="term" value="F:O-acetyltransferase activity"/>
    <property type="evidence" value="ECO:0007669"/>
    <property type="project" value="TreeGrafter"/>
</dbReference>
<feature type="transmembrane region" description="Helical" evidence="7">
    <location>
        <begin position="164"/>
        <end position="189"/>
    </location>
</feature>
<feature type="domain" description="Acyltransferase 3" evidence="8">
    <location>
        <begin position="15"/>
        <end position="359"/>
    </location>
</feature>
<evidence type="ECO:0000313" key="10">
    <source>
        <dbReference type="Proteomes" id="UP000771736"/>
    </source>
</evidence>
<keyword evidence="3" id="KW-1003">Cell membrane</keyword>
<evidence type="ECO:0000313" key="9">
    <source>
        <dbReference type="EMBL" id="MBF1385255.1"/>
    </source>
</evidence>
<feature type="transmembrane region" description="Helical" evidence="7">
    <location>
        <begin position="58"/>
        <end position="86"/>
    </location>
</feature>
<evidence type="ECO:0000256" key="7">
    <source>
        <dbReference type="SAM" id="Phobius"/>
    </source>
</evidence>
<dbReference type="RefSeq" id="WP_273161206.1">
    <property type="nucleotide sequence ID" value="NZ_JABZSJ010000087.1"/>
</dbReference>
<name>A0A930N0L9_9BACT</name>
<sequence>MRISMNTADIQSQVINFLRLPLVVLVLFVHSNFHGIGADWDIFWTTNSTGIGPQLPSLGAIIDFISGSLALLANPFFFFFSGVLFFREGTFSQDLYLQKLLRRTFSLLLPYVLWIATFLFLLSVAEGLLPNWTAIVHKPIEQFSVSDWLLCFWDISKIDGQGGIAAPLVIPFWFIRDLMVLCLFSPIIYKVLKWLTDVRKEVPTLLFVALLYASRWVPYDLPGLNLQGLLFFSFGAFFSIKQIKFVDVMRPLKWGGLFFAVFAWQVESANLMYAGLIVFTISMVTQFLEHRKRQNKIGFPLPTFLTDASFFVFAYHTMALGGIIFLMKRGIIVPHNTFEGFAIYLLSPLSMLVIGVALHWLLNRIAPRIVALYCGGR</sequence>
<dbReference type="GO" id="GO:0009246">
    <property type="term" value="P:enterobacterial common antigen biosynthetic process"/>
    <property type="evidence" value="ECO:0007669"/>
    <property type="project" value="TreeGrafter"/>
</dbReference>
<dbReference type="AlphaFoldDB" id="A0A930N0L9"/>
<evidence type="ECO:0000256" key="5">
    <source>
        <dbReference type="ARBA" id="ARBA00022989"/>
    </source>
</evidence>
<evidence type="ECO:0000256" key="4">
    <source>
        <dbReference type="ARBA" id="ARBA00022692"/>
    </source>
</evidence>
<feature type="transmembrane region" description="Helical" evidence="7">
    <location>
        <begin position="341"/>
        <end position="362"/>
    </location>
</feature>
<evidence type="ECO:0000256" key="3">
    <source>
        <dbReference type="ARBA" id="ARBA00022475"/>
    </source>
</evidence>
<dbReference type="PANTHER" id="PTHR40074:SF2">
    <property type="entry name" value="O-ACETYLTRANSFERASE WECH"/>
    <property type="match status" value="1"/>
</dbReference>
<reference evidence="9" key="1">
    <citation type="submission" date="2020-04" db="EMBL/GenBank/DDBJ databases">
        <title>Deep metagenomics examines the oral microbiome during advanced dental caries in children, revealing novel taxa and co-occurrences with host molecules.</title>
        <authorList>
            <person name="Baker J.L."/>
            <person name="Morton J.T."/>
            <person name="Dinis M."/>
            <person name="Alvarez R."/>
            <person name="Tran N.C."/>
            <person name="Knight R."/>
            <person name="Edlund A."/>
        </authorList>
    </citation>
    <scope>NUCLEOTIDE SEQUENCE</scope>
    <source>
        <strain evidence="9">JCVI_44_bin.5</strain>
    </source>
</reference>
<dbReference type="EMBL" id="JABZSJ010000087">
    <property type="protein sequence ID" value="MBF1385255.1"/>
    <property type="molecule type" value="Genomic_DNA"/>
</dbReference>
<evidence type="ECO:0000256" key="1">
    <source>
        <dbReference type="ARBA" id="ARBA00004651"/>
    </source>
</evidence>
<gene>
    <name evidence="9" type="ORF">HXN26_10525</name>
</gene>
<feature type="transmembrane region" description="Helical" evidence="7">
    <location>
        <begin position="20"/>
        <end position="38"/>
    </location>
</feature>
<comment type="caution">
    <text evidence="9">The sequence shown here is derived from an EMBL/GenBank/DDBJ whole genome shotgun (WGS) entry which is preliminary data.</text>
</comment>
<feature type="transmembrane region" description="Helical" evidence="7">
    <location>
        <begin position="224"/>
        <end position="241"/>
    </location>
</feature>
<evidence type="ECO:0000259" key="8">
    <source>
        <dbReference type="Pfam" id="PF01757"/>
    </source>
</evidence>
<keyword evidence="4 7" id="KW-0812">Transmembrane</keyword>
<feature type="transmembrane region" description="Helical" evidence="7">
    <location>
        <begin position="107"/>
        <end position="125"/>
    </location>
</feature>
<keyword evidence="9" id="KW-0012">Acyltransferase</keyword>
<organism evidence="9 10">
    <name type="scientific">Prevotella aurantiaca</name>
    <dbReference type="NCBI Taxonomy" id="596085"/>
    <lineage>
        <taxon>Bacteria</taxon>
        <taxon>Pseudomonadati</taxon>
        <taxon>Bacteroidota</taxon>
        <taxon>Bacteroidia</taxon>
        <taxon>Bacteroidales</taxon>
        <taxon>Prevotellaceae</taxon>
        <taxon>Prevotella</taxon>
    </lineage>
</organism>
<keyword evidence="6 7" id="KW-0472">Membrane</keyword>
<dbReference type="InterPro" id="IPR002656">
    <property type="entry name" value="Acyl_transf_3_dom"/>
</dbReference>
<keyword evidence="9" id="KW-0808">Transferase</keyword>
<dbReference type="Proteomes" id="UP000771736">
    <property type="component" value="Unassembled WGS sequence"/>
</dbReference>